<dbReference type="InterPro" id="IPR035595">
    <property type="entry name" value="UDP_glycos_trans_CS"/>
</dbReference>
<evidence type="ECO:0000259" key="6">
    <source>
        <dbReference type="Pfam" id="PF26168"/>
    </source>
</evidence>
<dbReference type="Gene3D" id="3.40.50.2000">
    <property type="entry name" value="Glycogen Phosphorylase B"/>
    <property type="match status" value="2"/>
</dbReference>
<dbReference type="SUPFAM" id="SSF53756">
    <property type="entry name" value="UDP-Glycosyltransferase/glycogen phosphorylase"/>
    <property type="match status" value="1"/>
</dbReference>
<dbReference type="GO" id="GO:0008194">
    <property type="term" value="F:UDP-glycosyltransferase activity"/>
    <property type="evidence" value="ECO:0007669"/>
    <property type="project" value="InterPro"/>
</dbReference>
<dbReference type="PANTHER" id="PTHR48044">
    <property type="entry name" value="GLYCOSYLTRANSFERASE"/>
    <property type="match status" value="1"/>
</dbReference>
<evidence type="ECO:0000256" key="3">
    <source>
        <dbReference type="ARBA" id="ARBA00022679"/>
    </source>
</evidence>
<name>A0AAV1EGZ1_OLDCO</name>
<keyword evidence="3 4" id="KW-0808">Transferase</keyword>
<evidence type="ECO:0000256" key="4">
    <source>
        <dbReference type="RuleBase" id="RU003718"/>
    </source>
</evidence>
<dbReference type="FunFam" id="3.40.50.2000:FF:000060">
    <property type="entry name" value="Glycosyltransferase"/>
    <property type="match status" value="1"/>
</dbReference>
<reference evidence="7" key="1">
    <citation type="submission" date="2023-03" db="EMBL/GenBank/DDBJ databases">
        <authorList>
            <person name="Julca I."/>
        </authorList>
    </citation>
    <scope>NUCLEOTIDE SEQUENCE</scope>
</reference>
<feature type="domain" description="Glycosyltransferase N-terminal" evidence="6">
    <location>
        <begin position="12"/>
        <end position="238"/>
    </location>
</feature>
<comment type="similarity">
    <text evidence="1 4">Belongs to the UDP-glycosyltransferase family.</text>
</comment>
<dbReference type="InterPro" id="IPR002213">
    <property type="entry name" value="UDP_glucos_trans"/>
</dbReference>
<dbReference type="Pfam" id="PF00201">
    <property type="entry name" value="UDPGT"/>
    <property type="match status" value="1"/>
</dbReference>
<dbReference type="EMBL" id="OX459126">
    <property type="protein sequence ID" value="CAI9118832.1"/>
    <property type="molecule type" value="Genomic_DNA"/>
</dbReference>
<organism evidence="7 8">
    <name type="scientific">Oldenlandia corymbosa var. corymbosa</name>
    <dbReference type="NCBI Taxonomy" id="529605"/>
    <lineage>
        <taxon>Eukaryota</taxon>
        <taxon>Viridiplantae</taxon>
        <taxon>Streptophyta</taxon>
        <taxon>Embryophyta</taxon>
        <taxon>Tracheophyta</taxon>
        <taxon>Spermatophyta</taxon>
        <taxon>Magnoliopsida</taxon>
        <taxon>eudicotyledons</taxon>
        <taxon>Gunneridae</taxon>
        <taxon>Pentapetalae</taxon>
        <taxon>asterids</taxon>
        <taxon>lamiids</taxon>
        <taxon>Gentianales</taxon>
        <taxon>Rubiaceae</taxon>
        <taxon>Rubioideae</taxon>
        <taxon>Spermacoceae</taxon>
        <taxon>Hedyotis-Oldenlandia complex</taxon>
        <taxon>Oldenlandia</taxon>
    </lineage>
</organism>
<proteinExistence type="inferred from homology"/>
<evidence type="ECO:0000256" key="5">
    <source>
        <dbReference type="RuleBase" id="RU362057"/>
    </source>
</evidence>
<dbReference type="EC" id="2.4.1.-" evidence="5"/>
<sequence length="471" mass="53418">MEETSESSGFKVLMFPWLAHGHISPFMELSKLLFTKKNCHIYFCSTKINLNFVKENFGETLSNHHSIELVELHLPDSPALPPQYQTTKNLPPHLMSKLMIAFQMAKSSFSIILNHLSPDLLIFDSFQSWASLLAAEKNIPAVHFATSGAATASFFYHMYAHNCSDEYPFSSIFLMDYEARKFQALVDSNKAVAEDYAFRSFDLSSEIVLIKTCRELEKKYLDHLSYLCGKELVCVGPLVQESNSQEEDNHTDIINFLNSKNQASVIYVSFGSEYFLSEEEREEIAHGLELSNVNFIWVIRFPVGQKLTIEEAVPKGFLERVKSRGIVVDGWAPQGKILEHENTGGFLSHCGWSSVMESLHFGVPVIAMPIHLDQPTNARLLDEIGVGMEVLRDENGKMNRGNVANAIKMVVLEKDGEEIRGKTREMSQKLRLKGAEEEVEAMEKIWNLCSKYKEARNGKETEIEQQEQASR</sequence>
<dbReference type="PANTHER" id="PTHR48044:SF39">
    <property type="entry name" value="GLYCOSYLTRANSFERASE"/>
    <property type="match status" value="1"/>
</dbReference>
<dbReference type="InterPro" id="IPR058980">
    <property type="entry name" value="Glyco_transf_N"/>
</dbReference>
<protein>
    <recommendedName>
        <fullName evidence="5">Glycosyltransferase</fullName>
        <ecNumber evidence="5">2.4.1.-</ecNumber>
    </recommendedName>
</protein>
<dbReference type="GO" id="GO:0016138">
    <property type="term" value="P:glycoside biosynthetic process"/>
    <property type="evidence" value="ECO:0007669"/>
    <property type="project" value="UniProtKB-ARBA"/>
</dbReference>
<evidence type="ECO:0000256" key="1">
    <source>
        <dbReference type="ARBA" id="ARBA00009995"/>
    </source>
</evidence>
<dbReference type="Proteomes" id="UP001161247">
    <property type="component" value="Chromosome 9"/>
</dbReference>
<keyword evidence="2 4" id="KW-0328">Glycosyltransferase</keyword>
<keyword evidence="8" id="KW-1185">Reference proteome</keyword>
<dbReference type="CDD" id="cd03784">
    <property type="entry name" value="GT1_Gtf-like"/>
    <property type="match status" value="1"/>
</dbReference>
<evidence type="ECO:0000313" key="8">
    <source>
        <dbReference type="Proteomes" id="UP001161247"/>
    </source>
</evidence>
<dbReference type="Pfam" id="PF26168">
    <property type="entry name" value="Glyco_transf_N"/>
    <property type="match status" value="1"/>
</dbReference>
<dbReference type="AlphaFoldDB" id="A0AAV1EGZ1"/>
<accession>A0AAV1EGZ1</accession>
<evidence type="ECO:0000313" key="7">
    <source>
        <dbReference type="EMBL" id="CAI9118832.1"/>
    </source>
</evidence>
<gene>
    <name evidence="7" type="ORF">OLC1_LOCUS24614</name>
</gene>
<evidence type="ECO:0000256" key="2">
    <source>
        <dbReference type="ARBA" id="ARBA00022676"/>
    </source>
</evidence>
<dbReference type="PROSITE" id="PS00375">
    <property type="entry name" value="UDPGT"/>
    <property type="match status" value="1"/>
</dbReference>